<keyword evidence="2" id="KW-1185">Reference proteome</keyword>
<dbReference type="Gene3D" id="3.40.50.2020">
    <property type="match status" value="1"/>
</dbReference>
<dbReference type="InterPro" id="IPR000836">
    <property type="entry name" value="PRTase_dom"/>
</dbReference>
<dbReference type="EMBL" id="SLXL01000001">
    <property type="protein sequence ID" value="TCP27230.1"/>
    <property type="molecule type" value="Genomic_DNA"/>
</dbReference>
<proteinExistence type="predicted"/>
<dbReference type="AlphaFoldDB" id="A0A4R2NYD5"/>
<dbReference type="Proteomes" id="UP000295733">
    <property type="component" value="Unassembled WGS sequence"/>
</dbReference>
<dbReference type="RefSeq" id="WP_165918903.1">
    <property type="nucleotide sequence ID" value="NZ_NRRP01000001.1"/>
</dbReference>
<gene>
    <name evidence="1" type="ORF">EV656_101133</name>
</gene>
<dbReference type="CDD" id="cd06223">
    <property type="entry name" value="PRTases_typeI"/>
    <property type="match status" value="1"/>
</dbReference>
<sequence length="312" mass="35203">MNFRSYNDLIHLVRRKMSSLPDDIDLVVHVPRSGIIPAAQIALHRNLPIVSLDEYLSGADDATRFSARKRRGGDGTGRVLVVDDSVGDGGALARVRAALAAHPDAGKRPVSFLAVYWSGVPVEGLDYWFEKVPRPRLFEWNALHHEGMSNFCVDIDGVLCRDPTRAENDDGDCYAAFLRDTDLIATPTHEIGWLISNRLEKYRPQTEDWLARHGIRYRELILLDGVSAETRRKAGAHGWFKGRTYRDLPAELFIESEPFQARDIAQIAVKPVLCTENWSLYRPDMNRLDQHATQARGLLRRAGRALRRKLGG</sequence>
<evidence type="ECO:0000313" key="2">
    <source>
        <dbReference type="Proteomes" id="UP000295733"/>
    </source>
</evidence>
<reference evidence="1 2" key="1">
    <citation type="submission" date="2019-03" db="EMBL/GenBank/DDBJ databases">
        <title>Genomic Encyclopedia of Type Strains, Phase IV (KMG-IV): sequencing the most valuable type-strain genomes for metagenomic binning, comparative biology and taxonomic classification.</title>
        <authorList>
            <person name="Goeker M."/>
        </authorList>
    </citation>
    <scope>NUCLEOTIDE SEQUENCE [LARGE SCALE GENOMIC DNA]</scope>
    <source>
        <strain evidence="1 2">DSM 2781</strain>
    </source>
</reference>
<protein>
    <submittedName>
        <fullName evidence="1">Putative HAD superfamily protein</fullName>
    </submittedName>
</protein>
<organism evidence="1 2">
    <name type="scientific">Rhodovulum adriaticum</name>
    <name type="common">Rhodopseudomonas adriatica</name>
    <dbReference type="NCBI Taxonomy" id="35804"/>
    <lineage>
        <taxon>Bacteria</taxon>
        <taxon>Pseudomonadati</taxon>
        <taxon>Pseudomonadota</taxon>
        <taxon>Alphaproteobacteria</taxon>
        <taxon>Rhodobacterales</taxon>
        <taxon>Paracoccaceae</taxon>
        <taxon>Rhodovulum</taxon>
    </lineage>
</organism>
<accession>A0A4R2NYD5</accession>
<dbReference type="SUPFAM" id="SSF53271">
    <property type="entry name" value="PRTase-like"/>
    <property type="match status" value="1"/>
</dbReference>
<dbReference type="InterPro" id="IPR029057">
    <property type="entry name" value="PRTase-like"/>
</dbReference>
<comment type="caution">
    <text evidence="1">The sequence shown here is derived from an EMBL/GenBank/DDBJ whole genome shotgun (WGS) entry which is preliminary data.</text>
</comment>
<evidence type="ECO:0000313" key="1">
    <source>
        <dbReference type="EMBL" id="TCP27230.1"/>
    </source>
</evidence>
<name>A0A4R2NYD5_RHOAD</name>